<dbReference type="EMBL" id="DS017061">
    <property type="protein sequence ID" value="KMU92247.1"/>
    <property type="molecule type" value="Genomic_DNA"/>
</dbReference>
<evidence type="ECO:0000313" key="2">
    <source>
        <dbReference type="Proteomes" id="UP000054563"/>
    </source>
</evidence>
<dbReference type="VEuPathDB" id="FungiDB:CIHG_10054"/>
<evidence type="ECO:0000313" key="1">
    <source>
        <dbReference type="EMBL" id="KMU92247.1"/>
    </source>
</evidence>
<dbReference type="OrthoDB" id="10422805at2759"/>
<reference evidence="2" key="1">
    <citation type="journal article" date="2010" name="Genome Res.">
        <title>Population genomic sequencing of Coccidioides fungi reveals recent hybridization and transposon control.</title>
        <authorList>
            <person name="Neafsey D.E."/>
            <person name="Barker B.M."/>
            <person name="Sharpton T.J."/>
            <person name="Stajich J.E."/>
            <person name="Park D.J."/>
            <person name="Whiston E."/>
            <person name="Hung C.-Y."/>
            <person name="McMahan C."/>
            <person name="White J."/>
            <person name="Sykes S."/>
            <person name="Heiman D."/>
            <person name="Young S."/>
            <person name="Zeng Q."/>
            <person name="Abouelleil A."/>
            <person name="Aftuck L."/>
            <person name="Bessette D."/>
            <person name="Brown A."/>
            <person name="FitzGerald M."/>
            <person name="Lui A."/>
            <person name="Macdonald J.P."/>
            <person name="Priest M."/>
            <person name="Orbach M.J."/>
            <person name="Galgiani J.N."/>
            <person name="Kirkland T.N."/>
            <person name="Cole G.T."/>
            <person name="Birren B.W."/>
            <person name="Henn M.R."/>
            <person name="Taylor J.W."/>
            <person name="Rounsley S.D."/>
        </authorList>
    </citation>
    <scope>NUCLEOTIDE SEQUENCE [LARGE SCALE GENOMIC DNA]</scope>
    <source>
        <strain evidence="2">H538.4</strain>
    </source>
</reference>
<sequence length="186" mass="21123">MTVNELHCDYKNSFNRINSIASYPDTSINLNTVIDSSNSDAVSTVSTEAQDPQNGPTQIINDYEYDSTPAHIVVEQLVPRTTSALTKNSEIQNKYPPASPSEIQKESPPTLLYKIQQEHYSPDVEIINSNNTLLLDTGYEFLDKWDFTSFFMLPQNENDGTDLIRKILIYSMLKTIKMILYFVLNA</sequence>
<protein>
    <submittedName>
        <fullName evidence="1">Uncharacterized protein</fullName>
    </submittedName>
</protein>
<dbReference type="AlphaFoldDB" id="A0A0J8S524"/>
<dbReference type="Proteomes" id="UP000054563">
    <property type="component" value="Unassembled WGS sequence"/>
</dbReference>
<organism evidence="1 2">
    <name type="scientific">Coccidioides immitis H538.4</name>
    <dbReference type="NCBI Taxonomy" id="396776"/>
    <lineage>
        <taxon>Eukaryota</taxon>
        <taxon>Fungi</taxon>
        <taxon>Dikarya</taxon>
        <taxon>Ascomycota</taxon>
        <taxon>Pezizomycotina</taxon>
        <taxon>Eurotiomycetes</taxon>
        <taxon>Eurotiomycetidae</taxon>
        <taxon>Onygenales</taxon>
        <taxon>Onygenaceae</taxon>
        <taxon>Coccidioides</taxon>
    </lineage>
</organism>
<accession>A0A0J8S524</accession>
<dbReference type="STRING" id="396776.A0A0J8S524"/>
<gene>
    <name evidence="1" type="ORF">CIHG_10054</name>
</gene>
<name>A0A0J8S524_COCIT</name>
<proteinExistence type="predicted"/>